<dbReference type="RefSeq" id="WP_105367444.1">
    <property type="nucleotide sequence ID" value="NZ_NEMB01000003.1"/>
</dbReference>
<name>A0A2S8R6Y6_9FIRM</name>
<evidence type="ECO:0008006" key="3">
    <source>
        <dbReference type="Google" id="ProtNLM"/>
    </source>
</evidence>
<comment type="caution">
    <text evidence="1">The sequence shown here is derived from an EMBL/GenBank/DDBJ whole genome shotgun (WGS) entry which is preliminary data.</text>
</comment>
<dbReference type="OrthoDB" id="8907997at2"/>
<dbReference type="EMBL" id="NEMB01000003">
    <property type="protein sequence ID" value="PQQ65552.1"/>
    <property type="molecule type" value="Genomic_DNA"/>
</dbReference>
<sequence length="112" mass="13248">MIKESRENLKSRIINNSEYYEASVYPDIIVHKRGDKNNNLLIIEVKKHSNLKTYNYDCEKLEAYTYNIEGNSLNYSYGVLIKIKTGDNFAVECDKWYRNGKKFESYENNLSE</sequence>
<dbReference type="AlphaFoldDB" id="A0A2S8R6Y6"/>
<accession>A0A2S8R6Y6</accession>
<dbReference type="Proteomes" id="UP000239720">
    <property type="component" value="Unassembled WGS sequence"/>
</dbReference>
<proteinExistence type="predicted"/>
<gene>
    <name evidence="1" type="ORF">B9R14_01395</name>
</gene>
<evidence type="ECO:0000313" key="2">
    <source>
        <dbReference type="Proteomes" id="UP000239720"/>
    </source>
</evidence>
<organism evidence="1 2">
    <name type="scientific">Acetivibrio saccincola</name>
    <dbReference type="NCBI Taxonomy" id="1677857"/>
    <lineage>
        <taxon>Bacteria</taxon>
        <taxon>Bacillati</taxon>
        <taxon>Bacillota</taxon>
        <taxon>Clostridia</taxon>
        <taxon>Eubacteriales</taxon>
        <taxon>Oscillospiraceae</taxon>
        <taxon>Acetivibrio</taxon>
    </lineage>
</organism>
<reference evidence="1 2" key="1">
    <citation type="journal article" date="2018" name="Syst. Appl. Microbiol.">
        <title>Characterization and high-quality draft genome sequence of Herbivorax saccincola A7, an anaerobic, alkaliphilic, thermophilic, cellulolytic, and xylanolytic bacterium.</title>
        <authorList>
            <person name="Aikawa S."/>
            <person name="Baramee S."/>
            <person name="Sermsathanaswadi J."/>
            <person name="Thianheng P."/>
            <person name="Tachaapaikoon C."/>
            <person name="Shikata A."/>
            <person name="Waeonukul R."/>
            <person name="Pason P."/>
            <person name="Ratanakhanokchai K."/>
            <person name="Kosugi A."/>
        </authorList>
    </citation>
    <scope>NUCLEOTIDE SEQUENCE [LARGE SCALE GENOMIC DNA]</scope>
    <source>
        <strain evidence="1 2">A7</strain>
    </source>
</reference>
<protein>
    <recommendedName>
        <fullName evidence="3">PD-(D/E)XK nuclease superfamily protein</fullName>
    </recommendedName>
</protein>
<evidence type="ECO:0000313" key="1">
    <source>
        <dbReference type="EMBL" id="PQQ65552.1"/>
    </source>
</evidence>